<dbReference type="AlphaFoldDB" id="A0A1B6H5T6"/>
<feature type="non-terminal residue" evidence="1">
    <location>
        <position position="1"/>
    </location>
</feature>
<evidence type="ECO:0000313" key="1">
    <source>
        <dbReference type="EMBL" id="JAS70027.1"/>
    </source>
</evidence>
<gene>
    <name evidence="1" type="ORF">g.47542</name>
</gene>
<organism evidence="1">
    <name type="scientific">Homalodisca liturata</name>
    <dbReference type="NCBI Taxonomy" id="320908"/>
    <lineage>
        <taxon>Eukaryota</taxon>
        <taxon>Metazoa</taxon>
        <taxon>Ecdysozoa</taxon>
        <taxon>Arthropoda</taxon>
        <taxon>Hexapoda</taxon>
        <taxon>Insecta</taxon>
        <taxon>Pterygota</taxon>
        <taxon>Neoptera</taxon>
        <taxon>Paraneoptera</taxon>
        <taxon>Hemiptera</taxon>
        <taxon>Auchenorrhyncha</taxon>
        <taxon>Membracoidea</taxon>
        <taxon>Cicadellidae</taxon>
        <taxon>Cicadellinae</taxon>
        <taxon>Proconiini</taxon>
        <taxon>Homalodisca</taxon>
    </lineage>
</organism>
<proteinExistence type="predicted"/>
<feature type="non-terminal residue" evidence="1">
    <location>
        <position position="174"/>
    </location>
</feature>
<accession>A0A1B6H5T6</accession>
<dbReference type="EMBL" id="GECU01037679">
    <property type="protein sequence ID" value="JAS70027.1"/>
    <property type="molecule type" value="Transcribed_RNA"/>
</dbReference>
<protein>
    <submittedName>
        <fullName evidence="1">Uncharacterized protein</fullName>
    </submittedName>
</protein>
<sequence length="174" mass="19505">ILNKYLAYPKKFKKNTQNPITNSKTIELNKEPERAVTKLDEKPVPEVTELNKAPEVTVVSSETNSPEVSKDVNVIGLKQGIIEASRTLVSTQKRFKELAKVISSNLLYRTEQAVDLVTKFQDILKSCSKQIDLIDRNVKNQYGHLLPNHDIDSILKSIKNSSGETLDSNASNQL</sequence>
<name>A0A1B6H5T6_9HEMI</name>
<reference evidence="1" key="1">
    <citation type="submission" date="2015-11" db="EMBL/GenBank/DDBJ databases">
        <title>De novo transcriptome assembly of four potential Pierce s Disease insect vectors from Arizona vineyards.</title>
        <authorList>
            <person name="Tassone E.E."/>
        </authorList>
    </citation>
    <scope>NUCLEOTIDE SEQUENCE</scope>
</reference>